<evidence type="ECO:0000256" key="8">
    <source>
        <dbReference type="ARBA" id="ARBA00022989"/>
    </source>
</evidence>
<feature type="domain" description="Galactosyltransferase C-terminal" evidence="12">
    <location>
        <begin position="285"/>
        <end position="358"/>
    </location>
</feature>
<evidence type="ECO:0000256" key="7">
    <source>
        <dbReference type="ARBA" id="ARBA00022968"/>
    </source>
</evidence>
<evidence type="ECO:0000313" key="15">
    <source>
        <dbReference type="RefSeq" id="XP_055872439.1"/>
    </source>
</evidence>
<keyword evidence="4 11" id="KW-0328">Glycosyltransferase</keyword>
<dbReference type="PRINTS" id="PR02050">
    <property type="entry name" value="B14GALTRFASE"/>
</dbReference>
<comment type="pathway">
    <text evidence="2 11">Protein modification; protein glycosylation.</text>
</comment>
<dbReference type="GO" id="GO:0005794">
    <property type="term" value="C:Golgi apparatus"/>
    <property type="evidence" value="ECO:0007669"/>
    <property type="project" value="TreeGrafter"/>
</dbReference>
<dbReference type="GO" id="GO:0008378">
    <property type="term" value="F:galactosyltransferase activity"/>
    <property type="evidence" value="ECO:0007669"/>
    <property type="project" value="TreeGrafter"/>
</dbReference>
<dbReference type="Pfam" id="PF13733">
    <property type="entry name" value="Glyco_transf_7N"/>
    <property type="match status" value="1"/>
</dbReference>
<comment type="subcellular location">
    <subcellularLocation>
        <location evidence="1">Membrane</location>
        <topology evidence="1">Single-pass type II membrane protein</topology>
    </subcellularLocation>
</comment>
<dbReference type="GO" id="GO:0005975">
    <property type="term" value="P:carbohydrate metabolic process"/>
    <property type="evidence" value="ECO:0007669"/>
    <property type="project" value="InterPro"/>
</dbReference>
<dbReference type="EC" id="2.4.1.-" evidence="11"/>
<evidence type="ECO:0000256" key="11">
    <source>
        <dbReference type="RuleBase" id="RU368121"/>
    </source>
</evidence>
<dbReference type="InterPro" id="IPR027995">
    <property type="entry name" value="Galactosyl_T_N"/>
</dbReference>
<dbReference type="AlphaFoldDB" id="A0A9W2ZBK2"/>
<keyword evidence="10 11" id="KW-0325">Glycoprotein</keyword>
<sequence>MSKLHYRKCMILAISASLLLLIINNLLFSLQPYTPLRVSSNIRVLVSEFNLKTQTNGERGLEVQSNNSIPEPKFLKSELGKAGYDDGAKPSFLNLSLELKLSKSASKKISEARVQSTLRSANSVPHSKKGTSVIPAWSVTMKDFVNCWNVSTYLVGRFQPKFTEFTPKELAFMFPSLQEGGVFTPSSCTQDQKAAILIPYRDRWKHLHTLLPVLIPLLMRQNVAFRIFIIEQELPGEFNKGALFNAGYLEALKVEDFDCFIFHDVDMVPVNDRNPYRCDSQNPVHLAAYVDKFKYEPFYDGLFGGVVGFTKYQYEQVNGASNMYFGWGAEDDDLRDRVFKKNFTIVRRPEGFYNMIKHSHGKSQWTPSLERFKVYSKRYERQDVDGLNSIVYHQRDLNIFPLYTWIKIWINTTELLETVPSYLRAGSMADFKYLRLSTKTKRKT</sequence>
<dbReference type="OrthoDB" id="10038994at2759"/>
<keyword evidence="14" id="KW-1185">Reference proteome</keyword>
<evidence type="ECO:0000256" key="6">
    <source>
        <dbReference type="ARBA" id="ARBA00022692"/>
    </source>
</evidence>
<accession>A0A9W2ZBK2</accession>
<dbReference type="GeneID" id="106060438"/>
<comment type="function">
    <text evidence="11">Catalyses the transfer of galactose onto proteins or lipids.</text>
</comment>
<evidence type="ECO:0000256" key="10">
    <source>
        <dbReference type="ARBA" id="ARBA00023180"/>
    </source>
</evidence>
<dbReference type="Gene3D" id="3.90.550.10">
    <property type="entry name" value="Spore Coat Polysaccharide Biosynthesis Protein SpsA, Chain A"/>
    <property type="match status" value="1"/>
</dbReference>
<evidence type="ECO:0000256" key="4">
    <source>
        <dbReference type="ARBA" id="ARBA00022676"/>
    </source>
</evidence>
<dbReference type="SUPFAM" id="SSF53448">
    <property type="entry name" value="Nucleotide-diphospho-sugar transferases"/>
    <property type="match status" value="1"/>
</dbReference>
<keyword evidence="6" id="KW-0812">Transmembrane</keyword>
<name>A0A9W2ZBK2_BIOGL</name>
<evidence type="ECO:0000259" key="12">
    <source>
        <dbReference type="Pfam" id="PF02709"/>
    </source>
</evidence>
<dbReference type="PANTHER" id="PTHR19300:SF57">
    <property type="entry name" value="BETA-1,4-N-ACETYLGALACTOSAMINYLTRANSFERASE"/>
    <property type="match status" value="1"/>
</dbReference>
<comment type="similarity">
    <text evidence="3 11">Belongs to the glycosyltransferase 7 family.</text>
</comment>
<dbReference type="InterPro" id="IPR029044">
    <property type="entry name" value="Nucleotide-diphossugar_trans"/>
</dbReference>
<dbReference type="GO" id="GO:0016020">
    <property type="term" value="C:membrane"/>
    <property type="evidence" value="ECO:0007669"/>
    <property type="project" value="UniProtKB-SubCell"/>
</dbReference>
<evidence type="ECO:0000256" key="3">
    <source>
        <dbReference type="ARBA" id="ARBA00005735"/>
    </source>
</evidence>
<dbReference type="Proteomes" id="UP001165740">
    <property type="component" value="Chromosome 17"/>
</dbReference>
<proteinExistence type="inferred from homology"/>
<organism evidence="14 15">
    <name type="scientific">Biomphalaria glabrata</name>
    <name type="common">Bloodfluke planorb</name>
    <name type="synonym">Freshwater snail</name>
    <dbReference type="NCBI Taxonomy" id="6526"/>
    <lineage>
        <taxon>Eukaryota</taxon>
        <taxon>Metazoa</taxon>
        <taxon>Spiralia</taxon>
        <taxon>Lophotrochozoa</taxon>
        <taxon>Mollusca</taxon>
        <taxon>Gastropoda</taxon>
        <taxon>Heterobranchia</taxon>
        <taxon>Euthyneura</taxon>
        <taxon>Panpulmonata</taxon>
        <taxon>Hygrophila</taxon>
        <taxon>Lymnaeoidea</taxon>
        <taxon>Planorbidae</taxon>
        <taxon>Biomphalaria</taxon>
    </lineage>
</organism>
<evidence type="ECO:0000259" key="13">
    <source>
        <dbReference type="Pfam" id="PF13733"/>
    </source>
</evidence>
<feature type="domain" description="Galactosyltransferase N-terminal" evidence="13">
    <location>
        <begin position="147"/>
        <end position="279"/>
    </location>
</feature>
<dbReference type="InterPro" id="IPR027791">
    <property type="entry name" value="Galactosyl_T_C"/>
</dbReference>
<keyword evidence="8" id="KW-1133">Transmembrane helix</keyword>
<dbReference type="PANTHER" id="PTHR19300">
    <property type="entry name" value="BETA-1,4-GALACTOSYLTRANSFERASE"/>
    <property type="match status" value="1"/>
</dbReference>
<evidence type="ECO:0000256" key="5">
    <source>
        <dbReference type="ARBA" id="ARBA00022679"/>
    </source>
</evidence>
<protein>
    <recommendedName>
        <fullName evidence="11">Beta-1,4-galactosyltransferase</fullName>
        <ecNumber evidence="11">2.4.1.-</ecNumber>
    </recommendedName>
</protein>
<gene>
    <name evidence="15" type="primary">LOC106060438</name>
</gene>
<evidence type="ECO:0000256" key="2">
    <source>
        <dbReference type="ARBA" id="ARBA00004922"/>
    </source>
</evidence>
<keyword evidence="9" id="KW-0472">Membrane</keyword>
<keyword evidence="7 11" id="KW-0735">Signal-anchor</keyword>
<dbReference type="CDD" id="cd00899">
    <property type="entry name" value="b4GalT"/>
    <property type="match status" value="1"/>
</dbReference>
<dbReference type="RefSeq" id="XP_055872439.1">
    <property type="nucleotide sequence ID" value="XM_056016464.1"/>
</dbReference>
<keyword evidence="5 11" id="KW-0808">Transferase</keyword>
<reference evidence="15" key="1">
    <citation type="submission" date="2025-08" db="UniProtKB">
        <authorList>
            <consortium name="RefSeq"/>
        </authorList>
    </citation>
    <scope>IDENTIFICATION</scope>
</reference>
<dbReference type="InterPro" id="IPR003859">
    <property type="entry name" value="Galactosyl_T"/>
</dbReference>
<evidence type="ECO:0000256" key="9">
    <source>
        <dbReference type="ARBA" id="ARBA00023136"/>
    </source>
</evidence>
<evidence type="ECO:0000313" key="14">
    <source>
        <dbReference type="Proteomes" id="UP001165740"/>
    </source>
</evidence>
<evidence type="ECO:0000256" key="1">
    <source>
        <dbReference type="ARBA" id="ARBA00004606"/>
    </source>
</evidence>
<dbReference type="Pfam" id="PF02709">
    <property type="entry name" value="Glyco_transf_7C"/>
    <property type="match status" value="1"/>
</dbReference>